<dbReference type="eggNOG" id="KOG2361">
    <property type="taxonomic scope" value="Eukaryota"/>
</dbReference>
<name>T1FPG8_HELRO</name>
<dbReference type="InParanoid" id="T1FPG8"/>
<dbReference type="CTD" id="20210715"/>
<dbReference type="PANTHER" id="PTHR22809:SF11">
    <property type="entry name" value="TRNA N(3)-METHYLCYTIDINE METHYLTRANSFERASE METTL2"/>
    <property type="match status" value="1"/>
</dbReference>
<dbReference type="Proteomes" id="UP000015101">
    <property type="component" value="Unassembled WGS sequence"/>
</dbReference>
<dbReference type="AlphaFoldDB" id="T1FPG8"/>
<protein>
    <recommendedName>
        <fullName evidence="4">tRNA N(3)-methylcytidine methyltransferase</fullName>
        <ecNumber evidence="4">2.1.1.-</ecNumber>
    </recommendedName>
</protein>
<dbReference type="SUPFAM" id="SSF53335">
    <property type="entry name" value="S-adenosyl-L-methionine-dependent methyltransferases"/>
    <property type="match status" value="1"/>
</dbReference>
<reference evidence="9" key="1">
    <citation type="submission" date="2012-12" db="EMBL/GenBank/DDBJ databases">
        <authorList>
            <person name="Hellsten U."/>
            <person name="Grimwood J."/>
            <person name="Chapman J.A."/>
            <person name="Shapiro H."/>
            <person name="Aerts A."/>
            <person name="Otillar R.P."/>
            <person name="Terry A.Y."/>
            <person name="Boore J.L."/>
            <person name="Simakov O."/>
            <person name="Marletaz F."/>
            <person name="Cho S.-J."/>
            <person name="Edsinger-Gonzales E."/>
            <person name="Havlak P."/>
            <person name="Kuo D.-H."/>
            <person name="Larsson T."/>
            <person name="Lv J."/>
            <person name="Arendt D."/>
            <person name="Savage R."/>
            <person name="Osoegawa K."/>
            <person name="de Jong P."/>
            <person name="Lindberg D.R."/>
            <person name="Seaver E.C."/>
            <person name="Weisblat D.A."/>
            <person name="Putnam N.H."/>
            <person name="Grigoriev I.V."/>
            <person name="Rokhsar D.S."/>
        </authorList>
    </citation>
    <scope>NUCLEOTIDE SEQUENCE</scope>
</reference>
<dbReference type="InterPro" id="IPR013217">
    <property type="entry name" value="Methyltransf_12"/>
</dbReference>
<evidence type="ECO:0000313" key="8">
    <source>
        <dbReference type="EnsemblMetazoa" id="HelroP187911"/>
    </source>
</evidence>
<dbReference type="HOGENOM" id="CLU_029724_0_2_1"/>
<dbReference type="GO" id="GO:0052735">
    <property type="term" value="F:tRNA (cytidine-3-)-methyltransferase activity"/>
    <property type="evidence" value="ECO:0000318"/>
    <property type="project" value="GO_Central"/>
</dbReference>
<evidence type="ECO:0000313" key="7">
    <source>
        <dbReference type="EMBL" id="ESO12559.1"/>
    </source>
</evidence>
<gene>
    <name evidence="8" type="primary">20210715</name>
    <name evidence="7" type="ORF">HELRODRAFT_187911</name>
</gene>
<dbReference type="EMBL" id="AMQM01000193">
    <property type="status" value="NOT_ANNOTATED_CDS"/>
    <property type="molecule type" value="Genomic_DNA"/>
</dbReference>
<dbReference type="KEGG" id="hro:HELRODRAFT_187911"/>
<organism evidence="8 9">
    <name type="scientific">Helobdella robusta</name>
    <name type="common">Californian leech</name>
    <dbReference type="NCBI Taxonomy" id="6412"/>
    <lineage>
        <taxon>Eukaryota</taxon>
        <taxon>Metazoa</taxon>
        <taxon>Spiralia</taxon>
        <taxon>Lophotrochozoa</taxon>
        <taxon>Annelida</taxon>
        <taxon>Clitellata</taxon>
        <taxon>Hirudinea</taxon>
        <taxon>Rhynchobdellida</taxon>
        <taxon>Glossiphoniidae</taxon>
        <taxon>Helobdella</taxon>
    </lineage>
</organism>
<accession>T1FPG8</accession>
<keyword evidence="9" id="KW-1185">Reference proteome</keyword>
<evidence type="ECO:0000256" key="1">
    <source>
        <dbReference type="ARBA" id="ARBA00009725"/>
    </source>
</evidence>
<reference evidence="7 9" key="2">
    <citation type="journal article" date="2013" name="Nature">
        <title>Insights into bilaterian evolution from three spiralian genomes.</title>
        <authorList>
            <person name="Simakov O."/>
            <person name="Marletaz F."/>
            <person name="Cho S.J."/>
            <person name="Edsinger-Gonzales E."/>
            <person name="Havlak P."/>
            <person name="Hellsten U."/>
            <person name="Kuo D.H."/>
            <person name="Larsson T."/>
            <person name="Lv J."/>
            <person name="Arendt D."/>
            <person name="Savage R."/>
            <person name="Osoegawa K."/>
            <person name="de Jong P."/>
            <person name="Grimwood J."/>
            <person name="Chapman J.A."/>
            <person name="Shapiro H."/>
            <person name="Aerts A."/>
            <person name="Otillar R.P."/>
            <person name="Terry A.Y."/>
            <person name="Boore J.L."/>
            <person name="Grigoriev I.V."/>
            <person name="Lindberg D.R."/>
            <person name="Seaver E.C."/>
            <person name="Weisblat D.A."/>
            <person name="Putnam N.H."/>
            <person name="Rokhsar D.S."/>
        </authorList>
    </citation>
    <scope>NUCLEOTIDE SEQUENCE</scope>
</reference>
<feature type="region of interest" description="Disordered" evidence="5">
    <location>
        <begin position="128"/>
        <end position="147"/>
    </location>
</feature>
<evidence type="ECO:0000256" key="4">
    <source>
        <dbReference type="PIRNR" id="PIRNR037755"/>
    </source>
</evidence>
<dbReference type="Gene3D" id="3.40.50.150">
    <property type="entry name" value="Vaccinia Virus protein VP39"/>
    <property type="match status" value="1"/>
</dbReference>
<dbReference type="OMA" id="KHNACKT"/>
<dbReference type="STRING" id="6412.T1FPG8"/>
<evidence type="ECO:0000256" key="5">
    <source>
        <dbReference type="SAM" id="MobiDB-lite"/>
    </source>
</evidence>
<sequence>MSLKQIFKFFKTSAPSLSYSRCIFCTSETLKNSNNGKRPPRVNRPLLDANKVFQFNNWDNVDWDEEMESDARKKVEANSTIKLSSDEQEKYEKDANKYWDAFYSQHQNRFFKDRNWLFTEFAELASHRNSSSDSADPETTSNETYPGEKASTRIFEVGCGVGNTIFPLLEANNDPHLFVYGCDLSATAIQIVKEHSSYDPNRCHAFVADISDQQTQLPFPPASLDFIILIFVLSAIKPDKMLDTIRRLSAYLKPGGMVLFRDYGRYDMAQLRIKKGKCLEDNFYIRGDGTRVYFFKQDELRELFVKAGLAEEQCYVDRRLQVNRGRQLKMFRVWIQCKYRLNPTTLPRSIDNVHGSK</sequence>
<evidence type="ECO:0000313" key="9">
    <source>
        <dbReference type="Proteomes" id="UP000015101"/>
    </source>
</evidence>
<dbReference type="EnsemblMetazoa" id="HelroT187911">
    <property type="protein sequence ID" value="HelroP187911"/>
    <property type="gene ID" value="HelroG187911"/>
</dbReference>
<dbReference type="FunFam" id="3.40.50.150:FF:000145">
    <property type="entry name" value="Methyltransferase-like protein"/>
    <property type="match status" value="1"/>
</dbReference>
<proteinExistence type="inferred from homology"/>
<dbReference type="FunCoup" id="T1FPG8">
    <property type="interactions" value="735"/>
</dbReference>
<evidence type="ECO:0000256" key="2">
    <source>
        <dbReference type="ARBA" id="ARBA00022603"/>
    </source>
</evidence>
<reference evidence="8" key="3">
    <citation type="submission" date="2015-06" db="UniProtKB">
        <authorList>
            <consortium name="EnsemblMetazoa"/>
        </authorList>
    </citation>
    <scope>IDENTIFICATION</scope>
</reference>
<dbReference type="InterPro" id="IPR026113">
    <property type="entry name" value="METTL2/6/8-like"/>
</dbReference>
<dbReference type="PANTHER" id="PTHR22809">
    <property type="entry name" value="METHYLTRANSFERASE-RELATED"/>
    <property type="match status" value="1"/>
</dbReference>
<dbReference type="GO" id="GO:0032259">
    <property type="term" value="P:methylation"/>
    <property type="evidence" value="ECO:0007669"/>
    <property type="project" value="UniProtKB-KW"/>
</dbReference>
<dbReference type="GeneID" id="20210715"/>
<dbReference type="OrthoDB" id="417697at2759"/>
<dbReference type="CDD" id="cd02440">
    <property type="entry name" value="AdoMet_MTases"/>
    <property type="match status" value="1"/>
</dbReference>
<keyword evidence="2 4" id="KW-0489">Methyltransferase</keyword>
<dbReference type="InterPro" id="IPR029063">
    <property type="entry name" value="SAM-dependent_MTases_sf"/>
</dbReference>
<feature type="domain" description="Methyltransferase type 12" evidence="6">
    <location>
        <begin position="156"/>
        <end position="258"/>
    </location>
</feature>
<feature type="compositionally biased region" description="Polar residues" evidence="5">
    <location>
        <begin position="128"/>
        <end position="144"/>
    </location>
</feature>
<dbReference type="PIRSF" id="PIRSF037755">
    <property type="entry name" value="Mettl2_prd"/>
    <property type="match status" value="1"/>
</dbReference>
<evidence type="ECO:0000259" key="6">
    <source>
        <dbReference type="Pfam" id="PF08242"/>
    </source>
</evidence>
<dbReference type="RefSeq" id="XP_009009279.1">
    <property type="nucleotide sequence ID" value="XM_009011031.1"/>
</dbReference>
<comment type="similarity">
    <text evidence="1 4">Belongs to the methyltransferase superfamily. METL family.</text>
</comment>
<comment type="function">
    <text evidence="4">S-adenosyl-L-methionine-dependent methyltransferase.</text>
</comment>
<dbReference type="EMBL" id="KB095811">
    <property type="protein sequence ID" value="ESO12559.1"/>
    <property type="molecule type" value="Genomic_DNA"/>
</dbReference>
<dbReference type="Pfam" id="PF08242">
    <property type="entry name" value="Methyltransf_12"/>
    <property type="match status" value="1"/>
</dbReference>
<dbReference type="EC" id="2.1.1.-" evidence="4"/>
<evidence type="ECO:0000256" key="3">
    <source>
        <dbReference type="ARBA" id="ARBA00022679"/>
    </source>
</evidence>
<keyword evidence="3 4" id="KW-0808">Transferase</keyword>